<name>A0AAV4ALX3_9GAST</name>
<dbReference type="AlphaFoldDB" id="A0AAV4ALX3"/>
<organism evidence="1 2">
    <name type="scientific">Plakobranchus ocellatus</name>
    <dbReference type="NCBI Taxonomy" id="259542"/>
    <lineage>
        <taxon>Eukaryota</taxon>
        <taxon>Metazoa</taxon>
        <taxon>Spiralia</taxon>
        <taxon>Lophotrochozoa</taxon>
        <taxon>Mollusca</taxon>
        <taxon>Gastropoda</taxon>
        <taxon>Heterobranchia</taxon>
        <taxon>Euthyneura</taxon>
        <taxon>Panpulmonata</taxon>
        <taxon>Sacoglossa</taxon>
        <taxon>Placobranchoidea</taxon>
        <taxon>Plakobranchidae</taxon>
        <taxon>Plakobranchus</taxon>
    </lineage>
</organism>
<accession>A0AAV4ALX3</accession>
<gene>
    <name evidence="1" type="ORF">PoB_003486500</name>
</gene>
<dbReference type="EMBL" id="BLXT01003952">
    <property type="protein sequence ID" value="GFO08360.1"/>
    <property type="molecule type" value="Genomic_DNA"/>
</dbReference>
<evidence type="ECO:0000313" key="2">
    <source>
        <dbReference type="Proteomes" id="UP000735302"/>
    </source>
</evidence>
<evidence type="ECO:0000313" key="1">
    <source>
        <dbReference type="EMBL" id="GFO08360.1"/>
    </source>
</evidence>
<comment type="caution">
    <text evidence="1">The sequence shown here is derived from an EMBL/GenBank/DDBJ whole genome shotgun (WGS) entry which is preliminary data.</text>
</comment>
<dbReference type="Proteomes" id="UP000735302">
    <property type="component" value="Unassembled WGS sequence"/>
</dbReference>
<protein>
    <submittedName>
        <fullName evidence="1">Uncharacterized protein</fullName>
    </submittedName>
</protein>
<sequence length="117" mass="13280">MTRKKVQAFGVRFEPAISGLSSSIALRYLQVLNNLCLVPDCTGTFAVPWPVNPPSKLQGPFCCQFEPRQRCHGLVDTKNLRSPSCRRTFKAITKTTDYIGRHLVSCCKRFIKLVFSW</sequence>
<proteinExistence type="predicted"/>
<keyword evidence="2" id="KW-1185">Reference proteome</keyword>
<reference evidence="1 2" key="1">
    <citation type="journal article" date="2021" name="Elife">
        <title>Chloroplast acquisition without the gene transfer in kleptoplastic sea slugs, Plakobranchus ocellatus.</title>
        <authorList>
            <person name="Maeda T."/>
            <person name="Takahashi S."/>
            <person name="Yoshida T."/>
            <person name="Shimamura S."/>
            <person name="Takaki Y."/>
            <person name="Nagai Y."/>
            <person name="Toyoda A."/>
            <person name="Suzuki Y."/>
            <person name="Arimoto A."/>
            <person name="Ishii H."/>
            <person name="Satoh N."/>
            <person name="Nishiyama T."/>
            <person name="Hasebe M."/>
            <person name="Maruyama T."/>
            <person name="Minagawa J."/>
            <person name="Obokata J."/>
            <person name="Shigenobu S."/>
        </authorList>
    </citation>
    <scope>NUCLEOTIDE SEQUENCE [LARGE SCALE GENOMIC DNA]</scope>
</reference>